<dbReference type="FunFam" id="3.30.565.10:FF:000006">
    <property type="entry name" value="Sensor histidine kinase WalK"/>
    <property type="match status" value="1"/>
</dbReference>
<dbReference type="InterPro" id="IPR050398">
    <property type="entry name" value="HssS/ArlS-like"/>
</dbReference>
<proteinExistence type="predicted"/>
<dbReference type="Gene3D" id="3.30.565.10">
    <property type="entry name" value="Histidine kinase-like ATPase, C-terminal domain"/>
    <property type="match status" value="1"/>
</dbReference>
<evidence type="ECO:0000256" key="14">
    <source>
        <dbReference type="ARBA" id="ARBA00023136"/>
    </source>
</evidence>
<keyword evidence="21" id="KW-1185">Reference proteome</keyword>
<dbReference type="PANTHER" id="PTHR45528">
    <property type="entry name" value="SENSOR HISTIDINE KINASE CPXA"/>
    <property type="match status" value="1"/>
</dbReference>
<reference evidence="20 21" key="1">
    <citation type="submission" date="2019-07" db="EMBL/GenBank/DDBJ databases">
        <authorList>
            <person name="Kim J.K."/>
            <person name="Cheong H.-M."/>
            <person name="Choi Y."/>
            <person name="Hwang K.J."/>
            <person name="Lee S."/>
            <person name="Choi C."/>
        </authorList>
    </citation>
    <scope>NUCLEOTIDE SEQUENCE [LARGE SCALE GENOMIC DNA]</scope>
    <source>
        <strain evidence="20 21">KS 22</strain>
    </source>
</reference>
<evidence type="ECO:0000259" key="19">
    <source>
        <dbReference type="PROSITE" id="PS50885"/>
    </source>
</evidence>
<dbReference type="SUPFAM" id="SSF158472">
    <property type="entry name" value="HAMP domain-like"/>
    <property type="match status" value="1"/>
</dbReference>
<comment type="catalytic activity">
    <reaction evidence="1">
        <text>ATP + protein L-histidine = ADP + protein N-phospho-L-histidine.</text>
        <dbReference type="EC" id="2.7.13.3"/>
    </reaction>
</comment>
<evidence type="ECO:0000256" key="15">
    <source>
        <dbReference type="ARBA" id="ARBA00037219"/>
    </source>
</evidence>
<dbReference type="GO" id="GO:0000155">
    <property type="term" value="F:phosphorelay sensor kinase activity"/>
    <property type="evidence" value="ECO:0007669"/>
    <property type="project" value="InterPro"/>
</dbReference>
<dbReference type="Gene3D" id="1.10.287.130">
    <property type="match status" value="1"/>
</dbReference>
<keyword evidence="7 17" id="KW-0812">Transmembrane</keyword>
<keyword evidence="6" id="KW-0808">Transferase</keyword>
<evidence type="ECO:0000256" key="17">
    <source>
        <dbReference type="SAM" id="Phobius"/>
    </source>
</evidence>
<evidence type="ECO:0000256" key="5">
    <source>
        <dbReference type="ARBA" id="ARBA00022553"/>
    </source>
</evidence>
<dbReference type="PRINTS" id="PR00344">
    <property type="entry name" value="BCTRLSENSOR"/>
</dbReference>
<name>A0A7G5C608_9BACL</name>
<evidence type="ECO:0000259" key="18">
    <source>
        <dbReference type="PROSITE" id="PS50109"/>
    </source>
</evidence>
<dbReference type="SUPFAM" id="SSF47384">
    <property type="entry name" value="Homodimeric domain of signal transducing histidine kinase"/>
    <property type="match status" value="1"/>
</dbReference>
<evidence type="ECO:0000256" key="10">
    <source>
        <dbReference type="ARBA" id="ARBA00022840"/>
    </source>
</evidence>
<dbReference type="InterPro" id="IPR003594">
    <property type="entry name" value="HATPase_dom"/>
</dbReference>
<keyword evidence="14 17" id="KW-0472">Membrane</keyword>
<dbReference type="CDD" id="cd00082">
    <property type="entry name" value="HisKA"/>
    <property type="match status" value="1"/>
</dbReference>
<feature type="domain" description="HAMP" evidence="19">
    <location>
        <begin position="180"/>
        <end position="233"/>
    </location>
</feature>
<keyword evidence="11 17" id="KW-1133">Transmembrane helix</keyword>
<dbReference type="CDD" id="cd06225">
    <property type="entry name" value="HAMP"/>
    <property type="match status" value="1"/>
</dbReference>
<dbReference type="Gene3D" id="6.10.340.10">
    <property type="match status" value="1"/>
</dbReference>
<evidence type="ECO:0000256" key="2">
    <source>
        <dbReference type="ARBA" id="ARBA00004651"/>
    </source>
</evidence>
<evidence type="ECO:0000256" key="13">
    <source>
        <dbReference type="ARBA" id="ARBA00023026"/>
    </source>
</evidence>
<dbReference type="Pfam" id="PF00672">
    <property type="entry name" value="HAMP"/>
    <property type="match status" value="1"/>
</dbReference>
<dbReference type="SMART" id="SM00387">
    <property type="entry name" value="HATPase_c"/>
    <property type="match status" value="1"/>
</dbReference>
<dbReference type="SMART" id="SM00304">
    <property type="entry name" value="HAMP"/>
    <property type="match status" value="1"/>
</dbReference>
<dbReference type="InterPro" id="IPR005467">
    <property type="entry name" value="His_kinase_dom"/>
</dbReference>
<dbReference type="InterPro" id="IPR003661">
    <property type="entry name" value="HisK_dim/P_dom"/>
</dbReference>
<evidence type="ECO:0000256" key="3">
    <source>
        <dbReference type="ARBA" id="ARBA00012438"/>
    </source>
</evidence>
<evidence type="ECO:0000256" key="11">
    <source>
        <dbReference type="ARBA" id="ARBA00022989"/>
    </source>
</evidence>
<dbReference type="RefSeq" id="WP_182300904.1">
    <property type="nucleotide sequence ID" value="NZ_CP041969.1"/>
</dbReference>
<comment type="subcellular location">
    <subcellularLocation>
        <location evidence="2">Cell membrane</location>
        <topology evidence="2">Multi-pass membrane protein</topology>
    </subcellularLocation>
</comment>
<dbReference type="CDD" id="cd00075">
    <property type="entry name" value="HATPase"/>
    <property type="match status" value="1"/>
</dbReference>
<evidence type="ECO:0000256" key="8">
    <source>
        <dbReference type="ARBA" id="ARBA00022741"/>
    </source>
</evidence>
<keyword evidence="9" id="KW-0418">Kinase</keyword>
<dbReference type="GO" id="GO:0005524">
    <property type="term" value="F:ATP binding"/>
    <property type="evidence" value="ECO:0007669"/>
    <property type="project" value="UniProtKB-KW"/>
</dbReference>
<keyword evidence="8" id="KW-0547">Nucleotide-binding</keyword>
<evidence type="ECO:0000256" key="7">
    <source>
        <dbReference type="ARBA" id="ARBA00022692"/>
    </source>
</evidence>
<dbReference type="Proteomes" id="UP000515679">
    <property type="component" value="Chromosome"/>
</dbReference>
<dbReference type="Pfam" id="PF02518">
    <property type="entry name" value="HATPase_c"/>
    <property type="match status" value="1"/>
</dbReference>
<comment type="function">
    <text evidence="15">Member of the two-component regulatory system HssS/HssR involved in intracellular heme homeostasis and tempering of staphylococcal virulence. HssS functions as a heme sensor histidine kinase which is autophosphorylated at a histidine residue and transfers its phosphate group to an aspartate residue of HssR. HssR/HssS activates the expression of hrtAB, an efflux pump, in response to extracellular heme, hemin, hemoglobin or blood.</text>
</comment>
<evidence type="ECO:0000256" key="16">
    <source>
        <dbReference type="ARBA" id="ARBA00040841"/>
    </source>
</evidence>
<evidence type="ECO:0000313" key="21">
    <source>
        <dbReference type="Proteomes" id="UP000515679"/>
    </source>
</evidence>
<evidence type="ECO:0000256" key="6">
    <source>
        <dbReference type="ARBA" id="ARBA00022679"/>
    </source>
</evidence>
<dbReference type="InterPro" id="IPR036890">
    <property type="entry name" value="HATPase_C_sf"/>
</dbReference>
<evidence type="ECO:0000256" key="12">
    <source>
        <dbReference type="ARBA" id="ARBA00023012"/>
    </source>
</evidence>
<gene>
    <name evidence="20" type="ORF">FPL14_28320</name>
</gene>
<dbReference type="FunFam" id="1.10.287.130:FF:000001">
    <property type="entry name" value="Two-component sensor histidine kinase"/>
    <property type="match status" value="1"/>
</dbReference>
<keyword evidence="10" id="KW-0067">ATP-binding</keyword>
<dbReference type="PROSITE" id="PS50885">
    <property type="entry name" value="HAMP"/>
    <property type="match status" value="1"/>
</dbReference>
<sequence length="456" mass="51523">MIKSLYFRVVLTYMIAVIVGLVSTYFLSLYLLDSVGDRYANKLQADLVEDGKSIQEIYRLNGVNRADEIMKTSSYSDQYEIRLYDQEGKLMIRDGREPADLYIISDQIVRSVLNGEEYKGIDVSPTELIIGFPYVQSGNKYALFVQVSESTVESFAQILIVSALLINLFFGIVVIIIGARYLVKPLRGMRAAAERMAKGEFDIELKWGKRKDELGQLAQSFNYMASQMKQLESMRQDFVSNVSHEIQSPLTSISGFSKALQESNLSDEERSRYLSIIQNESERLSRLSDNLLKLASLDSKRHPFEPRIYDLDEQLRKAVVSLEPQWSAKSIEWRLNLPKTKIVADEDQMNQVWNNVIGNSIKFTPAGGQIGIGILKHVDLIEIVITDNGIGIPPEEHAKVFERFYKSDQSHNKKHSGSGLGLAIVKKIVTRHRGAIELKNNPNGGTIAVVRLPNRI</sequence>
<keyword evidence="4" id="KW-1003">Cell membrane</keyword>
<dbReference type="InterPro" id="IPR003660">
    <property type="entry name" value="HAMP_dom"/>
</dbReference>
<dbReference type="InterPro" id="IPR004358">
    <property type="entry name" value="Sig_transdc_His_kin-like_C"/>
</dbReference>
<evidence type="ECO:0000313" key="20">
    <source>
        <dbReference type="EMBL" id="QMV44642.1"/>
    </source>
</evidence>
<evidence type="ECO:0000256" key="1">
    <source>
        <dbReference type="ARBA" id="ARBA00000085"/>
    </source>
</evidence>
<dbReference type="SMART" id="SM00388">
    <property type="entry name" value="HisKA"/>
    <property type="match status" value="1"/>
</dbReference>
<dbReference type="SUPFAM" id="SSF55874">
    <property type="entry name" value="ATPase domain of HSP90 chaperone/DNA topoisomerase II/histidine kinase"/>
    <property type="match status" value="1"/>
</dbReference>
<keyword evidence="13" id="KW-0843">Virulence</keyword>
<dbReference type="PANTHER" id="PTHR45528:SF11">
    <property type="entry name" value="HISTIDINE KINASE"/>
    <property type="match status" value="1"/>
</dbReference>
<keyword evidence="5" id="KW-0597">Phosphoprotein</keyword>
<dbReference type="EC" id="2.7.13.3" evidence="3"/>
<protein>
    <recommendedName>
        <fullName evidence="16">Heme sensor protein HssS</fullName>
        <ecNumber evidence="3">2.7.13.3</ecNumber>
    </recommendedName>
</protein>
<feature type="domain" description="Histidine kinase" evidence="18">
    <location>
        <begin position="241"/>
        <end position="456"/>
    </location>
</feature>
<feature type="transmembrane region" description="Helical" evidence="17">
    <location>
        <begin position="158"/>
        <end position="183"/>
    </location>
</feature>
<evidence type="ECO:0000256" key="9">
    <source>
        <dbReference type="ARBA" id="ARBA00022777"/>
    </source>
</evidence>
<dbReference type="PROSITE" id="PS50109">
    <property type="entry name" value="HIS_KIN"/>
    <property type="match status" value="1"/>
</dbReference>
<feature type="transmembrane region" description="Helical" evidence="17">
    <location>
        <begin position="12"/>
        <end position="32"/>
    </location>
</feature>
<keyword evidence="12" id="KW-0902">Two-component regulatory system</keyword>
<dbReference type="GO" id="GO:0005886">
    <property type="term" value="C:plasma membrane"/>
    <property type="evidence" value="ECO:0007669"/>
    <property type="project" value="UniProtKB-SubCell"/>
</dbReference>
<dbReference type="InterPro" id="IPR036097">
    <property type="entry name" value="HisK_dim/P_sf"/>
</dbReference>
<dbReference type="AlphaFoldDB" id="A0A7G5C608"/>
<dbReference type="Pfam" id="PF00512">
    <property type="entry name" value="HisKA"/>
    <property type="match status" value="1"/>
</dbReference>
<accession>A0A7G5C608</accession>
<organism evidence="20 21">
    <name type="scientific">Cohnella cholangitidis</name>
    <dbReference type="NCBI Taxonomy" id="2598458"/>
    <lineage>
        <taxon>Bacteria</taxon>
        <taxon>Bacillati</taxon>
        <taxon>Bacillota</taxon>
        <taxon>Bacilli</taxon>
        <taxon>Bacillales</taxon>
        <taxon>Paenibacillaceae</taxon>
        <taxon>Cohnella</taxon>
    </lineage>
</organism>
<dbReference type="KEGG" id="cchl:FPL14_28320"/>
<evidence type="ECO:0000256" key="4">
    <source>
        <dbReference type="ARBA" id="ARBA00022475"/>
    </source>
</evidence>
<dbReference type="EMBL" id="CP041969">
    <property type="protein sequence ID" value="QMV44642.1"/>
    <property type="molecule type" value="Genomic_DNA"/>
</dbReference>